<dbReference type="EMBL" id="PCQE01000023">
    <property type="protein sequence ID" value="PRC02949.1"/>
    <property type="molecule type" value="Genomic_DNA"/>
</dbReference>
<dbReference type="PANTHER" id="PTHR35566">
    <property type="entry name" value="BLR3599 PROTEIN"/>
    <property type="match status" value="1"/>
</dbReference>
<organism evidence="1 2">
    <name type="scientific">Pseudomonas cedrina</name>
    <dbReference type="NCBI Taxonomy" id="651740"/>
    <lineage>
        <taxon>Bacteria</taxon>
        <taxon>Pseudomonadati</taxon>
        <taxon>Pseudomonadota</taxon>
        <taxon>Gammaproteobacteria</taxon>
        <taxon>Pseudomonadales</taxon>
        <taxon>Pseudomonadaceae</taxon>
        <taxon>Pseudomonas</taxon>
    </lineage>
</organism>
<dbReference type="PANTHER" id="PTHR35566:SF1">
    <property type="entry name" value="TYPE VI SECRETION SYSTEM BASEPLATE COMPONENT TSSK1"/>
    <property type="match status" value="1"/>
</dbReference>
<evidence type="ECO:0000313" key="1">
    <source>
        <dbReference type="EMBL" id="PRC02949.1"/>
    </source>
</evidence>
<reference evidence="1 2" key="1">
    <citation type="submission" date="2017-09" db="EMBL/GenBank/DDBJ databases">
        <title>Genomic, metabolic, and phenotypic characteristics of bacterial isolates from the natural microbiome of the model nematode Caenorhabditis elegans.</title>
        <authorList>
            <person name="Zimmermann J."/>
            <person name="Obeng N."/>
            <person name="Yang W."/>
            <person name="Obeng O."/>
            <person name="Kissoyan K."/>
            <person name="Pees B."/>
            <person name="Dirksen P."/>
            <person name="Hoppner M."/>
            <person name="Franke A."/>
            <person name="Rosenstiel P."/>
            <person name="Leippe M."/>
            <person name="Dierking K."/>
            <person name="Kaleta C."/>
            <person name="Schulenburg H."/>
        </authorList>
    </citation>
    <scope>NUCLEOTIDE SEQUENCE [LARGE SCALE GENOMIC DNA]</scope>
    <source>
        <strain evidence="1 2">MYb184</strain>
    </source>
</reference>
<evidence type="ECO:0000313" key="2">
    <source>
        <dbReference type="Proteomes" id="UP000239458"/>
    </source>
</evidence>
<dbReference type="NCBIfam" id="TIGR03353">
    <property type="entry name" value="VI_chp_4"/>
    <property type="match status" value="1"/>
</dbReference>
<comment type="caution">
    <text evidence="1">The sequence shown here is derived from an EMBL/GenBank/DDBJ whole genome shotgun (WGS) entry which is preliminary data.</text>
</comment>
<dbReference type="RefSeq" id="WP_105226439.1">
    <property type="nucleotide sequence ID" value="NZ_PCQE01000023.1"/>
</dbReference>
<dbReference type="AlphaFoldDB" id="A0A2S9DNZ8"/>
<proteinExistence type="predicted"/>
<sequence length="443" mass="49976">MNTDKTVWKEGMLLRPQHFQQNDRYYAHQLNMRTQLTSPYSWGFFNLEVDTSYLKQSKVLVRAASGVMPDGTFFELTHDHQALTLDVPSNTYDVPVYLGLPLVSGSQVETRDPAQTDALARYLSHDCDVSDSNAGAHTTKMMSCARPDLQLLLGEQRRDSAFVKIKLCHIQGVDNNKTVMLQSGFQPSHLHFHACKVLIESVEQVLNQLNSRGEAIADRMRSTGQIGGAELGDFMMLQLINRSELLLRHYLAMDQLHPEQVYRSLLALVGDLSAFSSARRPEAVLAGYDHQDQLGCFLKLRDEISQVLSLVLEQHAVELPLEQHKYGVQVARMEDSSFLKNGYFVLVASAQCEMGELRQRLPQHLKIGTVNSIRDLVNLHLPGIKLSPLPVAPRQIPYHTDKSYFKLELSTQDISDLESSRGFALHLSGEFTALELQFWAIRS</sequence>
<gene>
    <name evidence="1" type="ORF">CQ006_15310</name>
</gene>
<name>A0A2S9DNZ8_PSECE</name>
<protein>
    <submittedName>
        <fullName evidence="1">Type VI secretion system baseplate subunit TssK</fullName>
    </submittedName>
</protein>
<dbReference type="InterPro" id="IPR010263">
    <property type="entry name" value="T6SS_TssK"/>
</dbReference>
<dbReference type="Proteomes" id="UP000239458">
    <property type="component" value="Unassembled WGS sequence"/>
</dbReference>
<dbReference type="Pfam" id="PF05936">
    <property type="entry name" value="T6SS_VasE"/>
    <property type="match status" value="1"/>
</dbReference>
<accession>A0A2S9DNZ8</accession>